<gene>
    <name evidence="1" type="ORF">Tci_691035</name>
</gene>
<accession>A0A699KZV2</accession>
<protein>
    <submittedName>
        <fullName evidence="1">Uncharacterized protein</fullName>
    </submittedName>
</protein>
<dbReference type="EMBL" id="BKCJ010571760">
    <property type="protein sequence ID" value="GFB19064.1"/>
    <property type="molecule type" value="Genomic_DNA"/>
</dbReference>
<reference evidence="1" key="1">
    <citation type="journal article" date="2019" name="Sci. Rep.">
        <title>Draft genome of Tanacetum cinerariifolium, the natural source of mosquito coil.</title>
        <authorList>
            <person name="Yamashiro T."/>
            <person name="Shiraishi A."/>
            <person name="Satake H."/>
            <person name="Nakayama K."/>
        </authorList>
    </citation>
    <scope>NUCLEOTIDE SEQUENCE</scope>
</reference>
<feature type="non-terminal residue" evidence="1">
    <location>
        <position position="158"/>
    </location>
</feature>
<evidence type="ECO:0000313" key="1">
    <source>
        <dbReference type="EMBL" id="GFB19064.1"/>
    </source>
</evidence>
<sequence>MPQVFITPGDPPELTVADDHPTLNVPDQLESVDHFESAKIQNNVNIKPTSDVQHSPITIAPSADVILQTYVPQDRWSREKHIELVNIIGEPLVGITTRSRVRDSDTASAYECLYVNFLSKKEPKKLIETLEEESLHGFYGVSNGCEECIVEWENLKGG</sequence>
<comment type="caution">
    <text evidence="1">The sequence shown here is derived from an EMBL/GenBank/DDBJ whole genome shotgun (WGS) entry which is preliminary data.</text>
</comment>
<name>A0A699KZV2_TANCI</name>
<dbReference type="AlphaFoldDB" id="A0A699KZV2"/>
<proteinExistence type="predicted"/>
<organism evidence="1">
    <name type="scientific">Tanacetum cinerariifolium</name>
    <name type="common">Dalmatian daisy</name>
    <name type="synonym">Chrysanthemum cinerariifolium</name>
    <dbReference type="NCBI Taxonomy" id="118510"/>
    <lineage>
        <taxon>Eukaryota</taxon>
        <taxon>Viridiplantae</taxon>
        <taxon>Streptophyta</taxon>
        <taxon>Embryophyta</taxon>
        <taxon>Tracheophyta</taxon>
        <taxon>Spermatophyta</taxon>
        <taxon>Magnoliopsida</taxon>
        <taxon>eudicotyledons</taxon>
        <taxon>Gunneridae</taxon>
        <taxon>Pentapetalae</taxon>
        <taxon>asterids</taxon>
        <taxon>campanulids</taxon>
        <taxon>Asterales</taxon>
        <taxon>Asteraceae</taxon>
        <taxon>Asteroideae</taxon>
        <taxon>Anthemideae</taxon>
        <taxon>Anthemidinae</taxon>
        <taxon>Tanacetum</taxon>
    </lineage>
</organism>